<protein>
    <submittedName>
        <fullName evidence="3">Uncharacterized protein</fullName>
    </submittedName>
</protein>
<name>A0AA39WQE5_9PEZI</name>
<keyword evidence="2" id="KW-0732">Signal</keyword>
<keyword evidence="1" id="KW-0812">Transmembrane</keyword>
<dbReference type="Proteomes" id="UP001175000">
    <property type="component" value="Unassembled WGS sequence"/>
</dbReference>
<proteinExistence type="predicted"/>
<organism evidence="3 4">
    <name type="scientific">Immersiella caudata</name>
    <dbReference type="NCBI Taxonomy" id="314043"/>
    <lineage>
        <taxon>Eukaryota</taxon>
        <taxon>Fungi</taxon>
        <taxon>Dikarya</taxon>
        <taxon>Ascomycota</taxon>
        <taxon>Pezizomycotina</taxon>
        <taxon>Sordariomycetes</taxon>
        <taxon>Sordariomycetidae</taxon>
        <taxon>Sordariales</taxon>
        <taxon>Lasiosphaeriaceae</taxon>
        <taxon>Immersiella</taxon>
    </lineage>
</organism>
<keyword evidence="1" id="KW-0472">Membrane</keyword>
<keyword evidence="4" id="KW-1185">Reference proteome</keyword>
<dbReference type="AlphaFoldDB" id="A0AA39WQE5"/>
<sequence>MSIVLGLVLCVIFLGHHFKYKTNGSDGPVTRVFQRVSVGTARIFRQVSMQPSWNPKDLIRKTSRYLFRPSFDLASPKVLAHWLAVNFLGPLLSAVSVERMLVANRLSTSGITDWTGQMIALLTGITNLCVALWNIFRRRLVDREETKSGQRAQLLQLHAYLSKRPLDESEMGPAV</sequence>
<comment type="caution">
    <text evidence="3">The sequence shown here is derived from an EMBL/GenBank/DDBJ whole genome shotgun (WGS) entry which is preliminary data.</text>
</comment>
<gene>
    <name evidence="3" type="ORF">B0T14DRAFT_566509</name>
</gene>
<feature type="chain" id="PRO_5041228650" evidence="2">
    <location>
        <begin position="25"/>
        <end position="175"/>
    </location>
</feature>
<reference evidence="3" key="1">
    <citation type="submission" date="2023-06" db="EMBL/GenBank/DDBJ databases">
        <title>Genome-scale phylogeny and comparative genomics of the fungal order Sordariales.</title>
        <authorList>
            <consortium name="Lawrence Berkeley National Laboratory"/>
            <person name="Hensen N."/>
            <person name="Bonometti L."/>
            <person name="Westerberg I."/>
            <person name="Brannstrom I.O."/>
            <person name="Guillou S."/>
            <person name="Cros-Aarteil S."/>
            <person name="Calhoun S."/>
            <person name="Haridas S."/>
            <person name="Kuo A."/>
            <person name="Mondo S."/>
            <person name="Pangilinan J."/>
            <person name="Riley R."/>
            <person name="Labutti K."/>
            <person name="Andreopoulos B."/>
            <person name="Lipzen A."/>
            <person name="Chen C."/>
            <person name="Yanf M."/>
            <person name="Daum C."/>
            <person name="Ng V."/>
            <person name="Clum A."/>
            <person name="Steindorff A."/>
            <person name="Ohm R."/>
            <person name="Martin F."/>
            <person name="Silar P."/>
            <person name="Natvig D."/>
            <person name="Lalanne C."/>
            <person name="Gautier V."/>
            <person name="Ament-Velasquez S.L."/>
            <person name="Kruys A."/>
            <person name="Hutchinson M.I."/>
            <person name="Powell A.J."/>
            <person name="Barry K."/>
            <person name="Miller A.N."/>
            <person name="Grigoriev I.V."/>
            <person name="Debuchy R."/>
            <person name="Gladieux P."/>
            <person name="Thoren M.H."/>
            <person name="Johannesson H."/>
        </authorList>
    </citation>
    <scope>NUCLEOTIDE SEQUENCE</scope>
    <source>
        <strain evidence="3">CBS 606.72</strain>
    </source>
</reference>
<evidence type="ECO:0000256" key="1">
    <source>
        <dbReference type="SAM" id="Phobius"/>
    </source>
</evidence>
<accession>A0AA39WQE5</accession>
<evidence type="ECO:0000313" key="3">
    <source>
        <dbReference type="EMBL" id="KAK0619682.1"/>
    </source>
</evidence>
<evidence type="ECO:0000256" key="2">
    <source>
        <dbReference type="SAM" id="SignalP"/>
    </source>
</evidence>
<evidence type="ECO:0000313" key="4">
    <source>
        <dbReference type="Proteomes" id="UP001175000"/>
    </source>
</evidence>
<dbReference type="EMBL" id="JAULSU010000004">
    <property type="protein sequence ID" value="KAK0619682.1"/>
    <property type="molecule type" value="Genomic_DNA"/>
</dbReference>
<feature type="signal peptide" evidence="2">
    <location>
        <begin position="1"/>
        <end position="24"/>
    </location>
</feature>
<keyword evidence="1" id="KW-1133">Transmembrane helix</keyword>
<feature type="transmembrane region" description="Helical" evidence="1">
    <location>
        <begin position="118"/>
        <end position="136"/>
    </location>
</feature>